<feature type="compositionally biased region" description="Polar residues" evidence="1">
    <location>
        <begin position="45"/>
        <end position="57"/>
    </location>
</feature>
<dbReference type="EMBL" id="JAUZQC010000008">
    <property type="protein sequence ID" value="KAK5867444.1"/>
    <property type="molecule type" value="Genomic_DNA"/>
</dbReference>
<reference evidence="2 3" key="1">
    <citation type="journal article" date="2023" name="Genes (Basel)">
        <title>Chromosome-Level Genome Assembly and Circadian Gene Repertoire of the Patagonia Blennie Eleginops maclovinus-The Closest Ancestral Proxy of Antarctic Cryonotothenioids.</title>
        <authorList>
            <person name="Cheng C.C."/>
            <person name="Rivera-Colon A.G."/>
            <person name="Minhas B.F."/>
            <person name="Wilson L."/>
            <person name="Rayamajhi N."/>
            <person name="Vargas-Chacoff L."/>
            <person name="Catchen J.M."/>
        </authorList>
    </citation>
    <scope>NUCLEOTIDE SEQUENCE [LARGE SCALE GENOMIC DNA]</scope>
    <source>
        <strain evidence="2">JMC-PN-2008</strain>
    </source>
</reference>
<evidence type="ECO:0000313" key="3">
    <source>
        <dbReference type="Proteomes" id="UP001346869"/>
    </source>
</evidence>
<proteinExistence type="predicted"/>
<keyword evidence="3" id="KW-1185">Reference proteome</keyword>
<evidence type="ECO:0000313" key="2">
    <source>
        <dbReference type="EMBL" id="KAK5867444.1"/>
    </source>
</evidence>
<evidence type="ECO:0000256" key="1">
    <source>
        <dbReference type="SAM" id="MobiDB-lite"/>
    </source>
</evidence>
<organism evidence="2 3">
    <name type="scientific">Eleginops maclovinus</name>
    <name type="common">Patagonian blennie</name>
    <name type="synonym">Eleginus maclovinus</name>
    <dbReference type="NCBI Taxonomy" id="56733"/>
    <lineage>
        <taxon>Eukaryota</taxon>
        <taxon>Metazoa</taxon>
        <taxon>Chordata</taxon>
        <taxon>Craniata</taxon>
        <taxon>Vertebrata</taxon>
        <taxon>Euteleostomi</taxon>
        <taxon>Actinopterygii</taxon>
        <taxon>Neopterygii</taxon>
        <taxon>Teleostei</taxon>
        <taxon>Neoteleostei</taxon>
        <taxon>Acanthomorphata</taxon>
        <taxon>Eupercaria</taxon>
        <taxon>Perciformes</taxon>
        <taxon>Notothenioidei</taxon>
        <taxon>Eleginopidae</taxon>
        <taxon>Eleginops</taxon>
    </lineage>
</organism>
<protein>
    <submittedName>
        <fullName evidence="2">Uncharacterized protein</fullName>
    </submittedName>
</protein>
<reference evidence="2 3" key="2">
    <citation type="journal article" date="2023" name="Mol. Biol. Evol.">
        <title>Genomics of Secondarily Temperate Adaptation in the Only Non-Antarctic Icefish.</title>
        <authorList>
            <person name="Rivera-Colon A.G."/>
            <person name="Rayamajhi N."/>
            <person name="Minhas B.F."/>
            <person name="Madrigal G."/>
            <person name="Bilyk K.T."/>
            <person name="Yoon V."/>
            <person name="Hune M."/>
            <person name="Gregory S."/>
            <person name="Cheng C.H.C."/>
            <person name="Catchen J.M."/>
        </authorList>
    </citation>
    <scope>NUCLEOTIDE SEQUENCE [LARGE SCALE GENOMIC DNA]</scope>
    <source>
        <strain evidence="2">JMC-PN-2008</strain>
    </source>
</reference>
<gene>
    <name evidence="2" type="ORF">PBY51_011936</name>
</gene>
<dbReference type="Proteomes" id="UP001346869">
    <property type="component" value="Unassembled WGS sequence"/>
</dbReference>
<feature type="region of interest" description="Disordered" evidence="1">
    <location>
        <begin position="43"/>
        <end position="62"/>
    </location>
</feature>
<comment type="caution">
    <text evidence="2">The sequence shown here is derived from an EMBL/GenBank/DDBJ whole genome shotgun (WGS) entry which is preliminary data.</text>
</comment>
<sequence>MVEICVFLIHARTEGGREAAAVCVSDEELGCYLLIPELPLEHRSGSVSRSAPCTGTEQPADRKARLASHKEANIEEHFLSQRGFVRRTRSNPPS</sequence>
<name>A0AAN7XUY2_ELEMC</name>
<accession>A0AAN7XUY2</accession>
<dbReference type="AlphaFoldDB" id="A0AAN7XUY2"/>